<keyword evidence="1" id="KW-0812">Transmembrane</keyword>
<dbReference type="OrthoDB" id="9779080at2"/>
<feature type="transmembrane region" description="Helical" evidence="1">
    <location>
        <begin position="7"/>
        <end position="24"/>
    </location>
</feature>
<evidence type="ECO:0000313" key="4">
    <source>
        <dbReference type="Proteomes" id="UP000216024"/>
    </source>
</evidence>
<accession>A0A267MFA7</accession>
<dbReference type="Proteomes" id="UP000216024">
    <property type="component" value="Unassembled WGS sequence"/>
</dbReference>
<feature type="transmembrane region" description="Helical" evidence="1">
    <location>
        <begin position="103"/>
        <end position="128"/>
    </location>
</feature>
<feature type="transmembrane region" description="Helical" evidence="1">
    <location>
        <begin position="51"/>
        <end position="70"/>
    </location>
</feature>
<sequence length="147" mass="16437">MGLVRSLVKMTCIIVPIMVALQLLKDYKILDKMAKRLSFISRFFNISQNSIFPLLVGFFIGISYGAGVIIESAESGNMSKKDTFLVVVFLITCHAVVEDSGLFIALGANGWILVSIRVIVAIMLTYIISRRYGLKERMNLKEIKEKA</sequence>
<dbReference type="InterPro" id="IPR011642">
    <property type="entry name" value="Gate_dom"/>
</dbReference>
<gene>
    <name evidence="3" type="ORF">CCE28_18600</name>
</gene>
<reference evidence="3 4" key="1">
    <citation type="submission" date="2017-06" db="EMBL/GenBank/DDBJ databases">
        <title>Draft genome sequence of anaerobic fermentative bacterium Anaeromicrobium sediminis DY2726D isolated from West Pacific Ocean sediments.</title>
        <authorList>
            <person name="Zeng X."/>
        </authorList>
    </citation>
    <scope>NUCLEOTIDE SEQUENCE [LARGE SCALE GENOMIC DNA]</scope>
    <source>
        <strain evidence="3 4">DY2726D</strain>
    </source>
</reference>
<name>A0A267MFA7_9FIRM</name>
<evidence type="ECO:0000259" key="2">
    <source>
        <dbReference type="Pfam" id="PF07670"/>
    </source>
</evidence>
<feature type="domain" description="Nucleoside transporter/FeoB GTPase Gate" evidence="2">
    <location>
        <begin position="7"/>
        <end position="96"/>
    </location>
</feature>
<protein>
    <submittedName>
        <fullName evidence="3">Nucleoside recognition protein</fullName>
    </submittedName>
</protein>
<organism evidence="3 4">
    <name type="scientific">Anaeromicrobium sediminis</name>
    <dbReference type="NCBI Taxonomy" id="1478221"/>
    <lineage>
        <taxon>Bacteria</taxon>
        <taxon>Bacillati</taxon>
        <taxon>Bacillota</taxon>
        <taxon>Clostridia</taxon>
        <taxon>Peptostreptococcales</taxon>
        <taxon>Thermotaleaceae</taxon>
        <taxon>Anaeromicrobium</taxon>
    </lineage>
</organism>
<keyword evidence="1" id="KW-1133">Transmembrane helix</keyword>
<evidence type="ECO:0000256" key="1">
    <source>
        <dbReference type="SAM" id="Phobius"/>
    </source>
</evidence>
<comment type="caution">
    <text evidence="3">The sequence shown here is derived from an EMBL/GenBank/DDBJ whole genome shotgun (WGS) entry which is preliminary data.</text>
</comment>
<keyword evidence="4" id="KW-1185">Reference proteome</keyword>
<dbReference type="EMBL" id="NIBG01000025">
    <property type="protein sequence ID" value="PAB57565.1"/>
    <property type="molecule type" value="Genomic_DNA"/>
</dbReference>
<dbReference type="AlphaFoldDB" id="A0A267MFA7"/>
<evidence type="ECO:0000313" key="3">
    <source>
        <dbReference type="EMBL" id="PAB57565.1"/>
    </source>
</evidence>
<feature type="transmembrane region" description="Helical" evidence="1">
    <location>
        <begin position="82"/>
        <end position="97"/>
    </location>
</feature>
<dbReference type="Pfam" id="PF07670">
    <property type="entry name" value="Gate"/>
    <property type="match status" value="1"/>
</dbReference>
<keyword evidence="1" id="KW-0472">Membrane</keyword>
<proteinExistence type="predicted"/>